<proteinExistence type="predicted"/>
<dbReference type="Proteomes" id="UP000318571">
    <property type="component" value="Chromosome 7"/>
</dbReference>
<reference evidence="3 4" key="1">
    <citation type="journal article" date="2018" name="Nat. Ecol. Evol.">
        <title>Genomic signatures of mitonuclear coevolution across populations of Tigriopus californicus.</title>
        <authorList>
            <person name="Barreto F.S."/>
            <person name="Watson E.T."/>
            <person name="Lima T.G."/>
            <person name="Willett C.S."/>
            <person name="Edmands S."/>
            <person name="Li W."/>
            <person name="Burton R.S."/>
        </authorList>
    </citation>
    <scope>NUCLEOTIDE SEQUENCE [LARGE SCALE GENOMIC DNA]</scope>
    <source>
        <strain evidence="3 4">San Diego</strain>
    </source>
</reference>
<dbReference type="OrthoDB" id="6354690at2759"/>
<evidence type="ECO:0000313" key="3">
    <source>
        <dbReference type="EMBL" id="TRY71844.1"/>
    </source>
</evidence>
<sequence>MGTQHSLTSICACLYVLNPMIVSWARPSILAPLIDQPNNPKDLLNMWDFPNSRVEGTPLRKQTRVDLAAEVSDPSPQTVEASDADQSVSGWVMPPSREAEPIAADNQDLVAAFLRLPEAIKANLANRTLNEQLQHVSDNLKDKLTIIQKKLATDIIAAIQQQNETDATEQLTTPGFFDSFAMVSSFLQSIADVLQLSSKPGEEQKSRAIRNKRDIILPSFGEVGEIVNDVANSVLNSVTIWIHRHEGQDCVKRLMCESNQDIFKRGYLLPSVLTYTSNLAISVASEGKVADKLMAARKGRKGELDCVDAYPDCLVRL</sequence>
<accession>A0A553P2E2</accession>
<evidence type="ECO:0000313" key="4">
    <source>
        <dbReference type="Proteomes" id="UP000318571"/>
    </source>
</evidence>
<feature type="region of interest" description="Disordered" evidence="1">
    <location>
        <begin position="69"/>
        <end position="89"/>
    </location>
</feature>
<feature type="chain" id="PRO_5021842189" evidence="2">
    <location>
        <begin position="26"/>
        <end position="317"/>
    </location>
</feature>
<keyword evidence="4" id="KW-1185">Reference proteome</keyword>
<evidence type="ECO:0000256" key="2">
    <source>
        <dbReference type="SAM" id="SignalP"/>
    </source>
</evidence>
<organism evidence="3 4">
    <name type="scientific">Tigriopus californicus</name>
    <name type="common">Marine copepod</name>
    <dbReference type="NCBI Taxonomy" id="6832"/>
    <lineage>
        <taxon>Eukaryota</taxon>
        <taxon>Metazoa</taxon>
        <taxon>Ecdysozoa</taxon>
        <taxon>Arthropoda</taxon>
        <taxon>Crustacea</taxon>
        <taxon>Multicrustacea</taxon>
        <taxon>Hexanauplia</taxon>
        <taxon>Copepoda</taxon>
        <taxon>Harpacticoida</taxon>
        <taxon>Harpacticidae</taxon>
        <taxon>Tigriopus</taxon>
    </lineage>
</organism>
<dbReference type="EMBL" id="VCGU01000008">
    <property type="protein sequence ID" value="TRY71844.1"/>
    <property type="molecule type" value="Genomic_DNA"/>
</dbReference>
<protein>
    <submittedName>
        <fullName evidence="3">Uncharacterized protein</fullName>
    </submittedName>
</protein>
<gene>
    <name evidence="3" type="ORF">TCAL_00308</name>
</gene>
<evidence type="ECO:0000256" key="1">
    <source>
        <dbReference type="SAM" id="MobiDB-lite"/>
    </source>
</evidence>
<name>A0A553P2E2_TIGCA</name>
<feature type="signal peptide" evidence="2">
    <location>
        <begin position="1"/>
        <end position="25"/>
    </location>
</feature>
<dbReference type="InterPro" id="IPR006631">
    <property type="entry name" value="DM4_12"/>
</dbReference>
<dbReference type="AlphaFoldDB" id="A0A553P2E2"/>
<feature type="compositionally biased region" description="Polar residues" evidence="1">
    <location>
        <begin position="74"/>
        <end position="89"/>
    </location>
</feature>
<dbReference type="Pfam" id="PF07841">
    <property type="entry name" value="DM4_12"/>
    <property type="match status" value="1"/>
</dbReference>
<comment type="caution">
    <text evidence="3">The sequence shown here is derived from an EMBL/GenBank/DDBJ whole genome shotgun (WGS) entry which is preliminary data.</text>
</comment>
<keyword evidence="2" id="KW-0732">Signal</keyword>